<reference evidence="2" key="1">
    <citation type="submission" date="2019-02" db="EMBL/GenBank/DDBJ databases">
        <authorList>
            <person name="Gruber-Vodicka R. H."/>
            <person name="Seah K. B. B."/>
        </authorList>
    </citation>
    <scope>NUCLEOTIDE SEQUENCE</scope>
    <source>
        <strain evidence="2">BECK_SA2B15</strain>
    </source>
</reference>
<keyword evidence="1" id="KW-0472">Membrane</keyword>
<organism evidence="2">
    <name type="scientific">Candidatus Kentrum eta</name>
    <dbReference type="NCBI Taxonomy" id="2126337"/>
    <lineage>
        <taxon>Bacteria</taxon>
        <taxon>Pseudomonadati</taxon>
        <taxon>Pseudomonadota</taxon>
        <taxon>Gammaproteobacteria</taxon>
        <taxon>Candidatus Kentrum</taxon>
    </lineage>
</organism>
<proteinExistence type="predicted"/>
<sequence>MNMISMLVCRSGGTLTKRFAIATANMLVMRVVMDFAKYMSIPWRDFGLCYVLGYGPIVVFLNNCSLTILGFSSSCLTQNNELKGSWSLYLNSFLSINLLHPIRAKIDLLAPYSRQETALSQRLFWLCGLRKDTFSCPVLRADISVFRYGLRERFKKGLP</sequence>
<evidence type="ECO:0000313" key="2">
    <source>
        <dbReference type="EMBL" id="VFK03361.1"/>
    </source>
</evidence>
<dbReference type="AlphaFoldDB" id="A0A450VF56"/>
<name>A0A450VF56_9GAMM</name>
<keyword evidence="1" id="KW-0812">Transmembrane</keyword>
<accession>A0A450VF56</accession>
<evidence type="ECO:0000256" key="1">
    <source>
        <dbReference type="SAM" id="Phobius"/>
    </source>
</evidence>
<gene>
    <name evidence="2" type="ORF">BECKH772A_GA0070896_103202</name>
</gene>
<dbReference type="EMBL" id="CAADFG010000320">
    <property type="protein sequence ID" value="VFK03361.1"/>
    <property type="molecule type" value="Genomic_DNA"/>
</dbReference>
<feature type="transmembrane region" description="Helical" evidence="1">
    <location>
        <begin position="48"/>
        <end position="71"/>
    </location>
</feature>
<keyword evidence="1" id="KW-1133">Transmembrane helix</keyword>
<protein>
    <submittedName>
        <fullName evidence="2">Uncharacterized protein</fullName>
    </submittedName>
</protein>